<geneLocation type="plasmid" evidence="2 3">
    <name>pJCM12687</name>
</geneLocation>
<dbReference type="EMBL" id="AP022607">
    <property type="protein sequence ID" value="BBZ15194.1"/>
    <property type="molecule type" value="Genomic_DNA"/>
</dbReference>
<dbReference type="RefSeq" id="WP_139799586.1">
    <property type="nucleotide sequence ID" value="NZ_AP022607.1"/>
</dbReference>
<organism evidence="2 3">
    <name type="scientific">Mycobacterium branderi</name>
    <dbReference type="NCBI Taxonomy" id="43348"/>
    <lineage>
        <taxon>Bacteria</taxon>
        <taxon>Bacillati</taxon>
        <taxon>Actinomycetota</taxon>
        <taxon>Actinomycetes</taxon>
        <taxon>Mycobacteriales</taxon>
        <taxon>Mycobacteriaceae</taxon>
        <taxon>Mycobacterium</taxon>
    </lineage>
</organism>
<keyword evidence="1" id="KW-1133">Transmembrane helix</keyword>
<sequence>MIVENMETARTFRIFARTFLAGLAALCLWWMIHSVKNGEYLSAIMALGLAACCCAIFGIWLTVGNPVPRGTFDSAGTTIRPDRRIELLMITVTLTGIFGMGMFGALQLTGKLDIPIRRDAYPLLAASLGAGAVILLLWLGWVIKRGGNSYLRLTVDGFEFASGFRSPKGKWHKVVAVTDEVPDKPKVWSPLVMVMADGTFRTLEAAGTYTPGGRALREMVRFYWQHPDYRFELTDGRALERLRNEEFEAV</sequence>
<keyword evidence="1" id="KW-0812">Transmembrane</keyword>
<accession>A0ABN6BEV1</accession>
<feature type="transmembrane region" description="Helical" evidence="1">
    <location>
        <begin position="85"/>
        <end position="108"/>
    </location>
</feature>
<evidence type="ECO:0000313" key="2">
    <source>
        <dbReference type="EMBL" id="BBZ15194.1"/>
    </source>
</evidence>
<reference evidence="2 3" key="1">
    <citation type="journal article" date="2019" name="Emerg. Microbes Infect.">
        <title>Comprehensive subspecies identification of 175 nontuberculous mycobacteria species based on 7547 genomic profiles.</title>
        <authorList>
            <person name="Matsumoto Y."/>
            <person name="Kinjo T."/>
            <person name="Motooka D."/>
            <person name="Nabeya D."/>
            <person name="Jung N."/>
            <person name="Uechi K."/>
            <person name="Horii T."/>
            <person name="Iida T."/>
            <person name="Fujita J."/>
            <person name="Nakamura S."/>
        </authorList>
    </citation>
    <scope>NUCLEOTIDE SEQUENCE [LARGE SCALE GENOMIC DNA]</scope>
    <source>
        <strain evidence="2 3">JCM 12687</strain>
        <plasmid evidence="2">pJCM12687</plasmid>
    </source>
</reference>
<feature type="transmembrane region" description="Helical" evidence="1">
    <location>
        <begin position="12"/>
        <end position="32"/>
    </location>
</feature>
<proteinExistence type="predicted"/>
<dbReference type="Proteomes" id="UP000467379">
    <property type="component" value="Plasmid pJCM12687"/>
</dbReference>
<feature type="transmembrane region" description="Helical" evidence="1">
    <location>
        <begin position="44"/>
        <end position="64"/>
    </location>
</feature>
<keyword evidence="2" id="KW-0614">Plasmid</keyword>
<evidence type="ECO:0000256" key="1">
    <source>
        <dbReference type="SAM" id="Phobius"/>
    </source>
</evidence>
<name>A0ABN6BEV1_9MYCO</name>
<feature type="transmembrane region" description="Helical" evidence="1">
    <location>
        <begin position="120"/>
        <end position="143"/>
    </location>
</feature>
<gene>
    <name evidence="2" type="ORF">MBRA_53890</name>
</gene>
<keyword evidence="3" id="KW-1185">Reference proteome</keyword>
<keyword evidence="1" id="KW-0472">Membrane</keyword>
<evidence type="ECO:0000313" key="3">
    <source>
        <dbReference type="Proteomes" id="UP000467379"/>
    </source>
</evidence>
<protein>
    <submittedName>
        <fullName evidence="2">Uncharacterized protein</fullName>
    </submittedName>
</protein>